<keyword evidence="1" id="KW-0472">Membrane</keyword>
<dbReference type="STRING" id="398512.Bccel_3431"/>
<dbReference type="AlphaFoldDB" id="A0A0L6JRY7"/>
<dbReference type="EMBL" id="LGTC01000001">
    <property type="protein sequence ID" value="KNY28157.1"/>
    <property type="molecule type" value="Genomic_DNA"/>
</dbReference>
<keyword evidence="3" id="KW-1185">Reference proteome</keyword>
<sequence length="466" mass="52912">MEEKIIKAFDTFDISETDRLLEGNIEIKIDPVILKRIKISTYEKAGINKKKIVPKKKLLLAAAVCALLLTCMFAIGIGNVADAFTRFFGFAPGYGILENNQSIEYIIESQNIKAEDEEVAITIKTAVASKDNISVYVELKRKNFTEADLIKLKKLEMDNLKKEESYNLKPSLILYAGDKAYASDSGIYSSGGKVDDANVSFTVDPSDINTDITYKIVYNNNKAIPSFKLKKISIFNTLDEIGSTQTHNNISITAITTKKDGQIQVDLYPINKSKYRIKSFTKDLYKGYGDRDLKLQTNKELKSYSSSGNWLGSAFSIPFNILPDEKALFIKIPYLIVTTNESNIINIKIPELGKKIYLNKEVKFRDSIMIITDVEKIKEQNRENENLKINLKYKNFDKNKIIFNARFGKLDFWGNPKGGGYSFTNYGDHVSAINLYLDRDDGDSVKLKIDQPEYYLLSEYNIKIKE</sequence>
<dbReference type="OrthoDB" id="2080244at2"/>
<reference evidence="3" key="1">
    <citation type="submission" date="2015-07" db="EMBL/GenBank/DDBJ databases">
        <title>Near-Complete Genome Sequence of the Cellulolytic Bacterium Bacteroides (Pseudobacteroides) cellulosolvens ATCC 35603.</title>
        <authorList>
            <person name="Dassa B."/>
            <person name="Utturkar S.M."/>
            <person name="Klingeman D.M."/>
            <person name="Hurt R.A."/>
            <person name="Keller M."/>
            <person name="Xu J."/>
            <person name="Reddy Y.H.K."/>
            <person name="Borovok I."/>
            <person name="Grinberg I.R."/>
            <person name="Lamed R."/>
            <person name="Zhivin O."/>
            <person name="Bayer E.A."/>
            <person name="Brown S.D."/>
        </authorList>
    </citation>
    <scope>NUCLEOTIDE SEQUENCE [LARGE SCALE GENOMIC DNA]</scope>
    <source>
        <strain evidence="3">DSM 2933</strain>
    </source>
</reference>
<gene>
    <name evidence="2" type="ORF">Bccel_3431</name>
</gene>
<comment type="caution">
    <text evidence="2">The sequence shown here is derived from an EMBL/GenBank/DDBJ whole genome shotgun (WGS) entry which is preliminary data.</text>
</comment>
<evidence type="ECO:0000313" key="2">
    <source>
        <dbReference type="EMBL" id="KNY28157.1"/>
    </source>
</evidence>
<dbReference type="Proteomes" id="UP000036923">
    <property type="component" value="Unassembled WGS sequence"/>
</dbReference>
<dbReference type="eggNOG" id="ENOG5033Q82">
    <property type="taxonomic scope" value="Bacteria"/>
</dbReference>
<organism evidence="2 3">
    <name type="scientific">Pseudobacteroides cellulosolvens ATCC 35603 = DSM 2933</name>
    <dbReference type="NCBI Taxonomy" id="398512"/>
    <lineage>
        <taxon>Bacteria</taxon>
        <taxon>Bacillati</taxon>
        <taxon>Bacillota</taxon>
        <taxon>Clostridia</taxon>
        <taxon>Eubacteriales</taxon>
        <taxon>Oscillospiraceae</taxon>
        <taxon>Pseudobacteroides</taxon>
    </lineage>
</organism>
<evidence type="ECO:0000313" key="3">
    <source>
        <dbReference type="Proteomes" id="UP000036923"/>
    </source>
</evidence>
<evidence type="ECO:0000256" key="1">
    <source>
        <dbReference type="SAM" id="Phobius"/>
    </source>
</evidence>
<accession>A0A0L6JRY7</accession>
<feature type="transmembrane region" description="Helical" evidence="1">
    <location>
        <begin position="58"/>
        <end position="78"/>
    </location>
</feature>
<proteinExistence type="predicted"/>
<evidence type="ECO:0008006" key="4">
    <source>
        <dbReference type="Google" id="ProtNLM"/>
    </source>
</evidence>
<keyword evidence="1" id="KW-0812">Transmembrane</keyword>
<name>A0A0L6JRY7_9FIRM</name>
<protein>
    <recommendedName>
        <fullName evidence="4">DUF4179 domain-containing protein</fullName>
    </recommendedName>
</protein>
<keyword evidence="1" id="KW-1133">Transmembrane helix</keyword>
<dbReference type="RefSeq" id="WP_036945531.1">
    <property type="nucleotide sequence ID" value="NZ_JQKC01000056.1"/>
</dbReference>